<evidence type="ECO:0000313" key="1">
    <source>
        <dbReference type="EMBL" id="ETJ41531.1"/>
    </source>
</evidence>
<feature type="non-terminal residue" evidence="1">
    <location>
        <position position="23"/>
    </location>
</feature>
<dbReference type="AlphaFoldDB" id="W1YGM3"/>
<gene>
    <name evidence="1" type="ORF">Q604_UNBC04542G0001</name>
</gene>
<reference evidence="1" key="1">
    <citation type="submission" date="2013-12" db="EMBL/GenBank/DDBJ databases">
        <title>A Varibaculum cambriense genome reconstructed from a premature infant gut community with otherwise low bacterial novelty that shifts toward anaerobic metabolism during the third week of life.</title>
        <authorList>
            <person name="Brown C.T."/>
            <person name="Sharon I."/>
            <person name="Thomas B.C."/>
            <person name="Castelle C.J."/>
            <person name="Morowitz M.J."/>
            <person name="Banfield J.F."/>
        </authorList>
    </citation>
    <scope>NUCLEOTIDE SEQUENCE</scope>
</reference>
<comment type="caution">
    <text evidence="1">The sequence shown here is derived from an EMBL/GenBank/DDBJ whole genome shotgun (WGS) entry which is preliminary data.</text>
</comment>
<organism evidence="1">
    <name type="scientific">human gut metagenome</name>
    <dbReference type="NCBI Taxonomy" id="408170"/>
    <lineage>
        <taxon>unclassified sequences</taxon>
        <taxon>metagenomes</taxon>
        <taxon>organismal metagenomes</taxon>
    </lineage>
</organism>
<dbReference type="EMBL" id="AZMM01004542">
    <property type="protein sequence ID" value="ETJ41531.1"/>
    <property type="molecule type" value="Genomic_DNA"/>
</dbReference>
<name>W1YGM3_9ZZZZ</name>
<protein>
    <submittedName>
        <fullName evidence="1">Uncharacterized protein</fullName>
    </submittedName>
</protein>
<sequence length="23" mass="2795">MQRRREDMPLMPLKNHIICTAIK</sequence>
<proteinExistence type="predicted"/>
<accession>W1YGM3</accession>